<feature type="domain" description="KTSC" evidence="1">
    <location>
        <begin position="7"/>
        <end position="64"/>
    </location>
</feature>
<dbReference type="EMBL" id="VWRN01000074">
    <property type="protein sequence ID" value="KAA6115502.1"/>
    <property type="molecule type" value="Genomic_DNA"/>
</dbReference>
<dbReference type="AlphaFoldDB" id="A0A5M7ZYK2"/>
<evidence type="ECO:0000259" key="1">
    <source>
        <dbReference type="Pfam" id="PF13619"/>
    </source>
</evidence>
<sequence>MHFDPVESSVVAAIGYDYRKRVLGIEFVSGKLYHYLDVPASVYRDFMDADSKGGYFNDYILGAYEYESIHEP</sequence>
<proteinExistence type="predicted"/>
<reference evidence="2 3" key="1">
    <citation type="submission" date="2019-09" db="EMBL/GenBank/DDBJ databases">
        <title>Isolation of a novel species in the genus Cupriavidus from patients with sepsis using whole genome sequencing.</title>
        <authorList>
            <person name="Kweon O.J."/>
            <person name="Lee M.-K."/>
        </authorList>
    </citation>
    <scope>NUCLEOTIDE SEQUENCE [LARGE SCALE GENOMIC DNA]</scope>
    <source>
        <strain evidence="2 3">MKL-01</strain>
    </source>
</reference>
<dbReference type="Proteomes" id="UP000324324">
    <property type="component" value="Unassembled WGS sequence"/>
</dbReference>
<evidence type="ECO:0000313" key="2">
    <source>
        <dbReference type="EMBL" id="KAA6115502.1"/>
    </source>
</evidence>
<comment type="caution">
    <text evidence="2">The sequence shown here is derived from an EMBL/GenBank/DDBJ whole genome shotgun (WGS) entry which is preliminary data.</text>
</comment>
<protein>
    <submittedName>
        <fullName evidence="2">KTSC domain-containing protein</fullName>
    </submittedName>
</protein>
<dbReference type="InterPro" id="IPR025309">
    <property type="entry name" value="KTSC_dom"/>
</dbReference>
<name>A0A5M7ZYK2_9BURK</name>
<organism evidence="2 3">
    <name type="scientific">Cupriavidus cauae</name>
    <dbReference type="NCBI Taxonomy" id="2608999"/>
    <lineage>
        <taxon>Bacteria</taxon>
        <taxon>Pseudomonadati</taxon>
        <taxon>Pseudomonadota</taxon>
        <taxon>Betaproteobacteria</taxon>
        <taxon>Burkholderiales</taxon>
        <taxon>Burkholderiaceae</taxon>
        <taxon>Cupriavidus</taxon>
    </lineage>
</organism>
<accession>A0A5M7ZYK2</accession>
<evidence type="ECO:0000313" key="3">
    <source>
        <dbReference type="Proteomes" id="UP000324324"/>
    </source>
</evidence>
<gene>
    <name evidence="2" type="ORF">F1599_25525</name>
</gene>
<dbReference type="Pfam" id="PF13619">
    <property type="entry name" value="KTSC"/>
    <property type="match status" value="1"/>
</dbReference>
<dbReference type="RefSeq" id="WP_150084908.1">
    <property type="nucleotide sequence ID" value="NZ_VWRN01000074.1"/>
</dbReference>
<keyword evidence="3" id="KW-1185">Reference proteome</keyword>